<gene>
    <name evidence="2" type="ORF">CXB51_022036</name>
</gene>
<evidence type="ECO:0000259" key="1">
    <source>
        <dbReference type="Pfam" id="PF13456"/>
    </source>
</evidence>
<dbReference type="AlphaFoldDB" id="A0A8J5YGQ6"/>
<dbReference type="Proteomes" id="UP000701853">
    <property type="component" value="Chromosome 9"/>
</dbReference>
<dbReference type="InterPro" id="IPR044730">
    <property type="entry name" value="RNase_H-like_dom_plant"/>
</dbReference>
<dbReference type="EMBL" id="JAHUZN010000009">
    <property type="protein sequence ID" value="KAG8483103.1"/>
    <property type="molecule type" value="Genomic_DNA"/>
</dbReference>
<protein>
    <recommendedName>
        <fullName evidence="1">RNase H type-1 domain-containing protein</fullName>
    </recommendedName>
</protein>
<dbReference type="OrthoDB" id="988822at2759"/>
<reference evidence="2 3" key="1">
    <citation type="journal article" date="2021" name="bioRxiv">
        <title>The Gossypium anomalum genome as a resource for cotton improvement and evolutionary analysis of hybrid incompatibility.</title>
        <authorList>
            <person name="Grover C.E."/>
            <person name="Yuan D."/>
            <person name="Arick M.A."/>
            <person name="Miller E.R."/>
            <person name="Hu G."/>
            <person name="Peterson D.G."/>
            <person name="Wendel J.F."/>
            <person name="Udall J.A."/>
        </authorList>
    </citation>
    <scope>NUCLEOTIDE SEQUENCE [LARGE SCALE GENOMIC DNA]</scope>
    <source>
        <strain evidence="2">JFW-Udall</strain>
        <tissue evidence="2">Leaf</tissue>
    </source>
</reference>
<keyword evidence="3" id="KW-1185">Reference proteome</keyword>
<organism evidence="2 3">
    <name type="scientific">Gossypium anomalum</name>
    <dbReference type="NCBI Taxonomy" id="47600"/>
    <lineage>
        <taxon>Eukaryota</taxon>
        <taxon>Viridiplantae</taxon>
        <taxon>Streptophyta</taxon>
        <taxon>Embryophyta</taxon>
        <taxon>Tracheophyta</taxon>
        <taxon>Spermatophyta</taxon>
        <taxon>Magnoliopsida</taxon>
        <taxon>eudicotyledons</taxon>
        <taxon>Gunneridae</taxon>
        <taxon>Pentapetalae</taxon>
        <taxon>rosids</taxon>
        <taxon>malvids</taxon>
        <taxon>Malvales</taxon>
        <taxon>Malvaceae</taxon>
        <taxon>Malvoideae</taxon>
        <taxon>Gossypium</taxon>
    </lineage>
</organism>
<dbReference type="Pfam" id="PF13456">
    <property type="entry name" value="RVT_3"/>
    <property type="match status" value="1"/>
</dbReference>
<dbReference type="GO" id="GO:0004523">
    <property type="term" value="F:RNA-DNA hybrid ribonuclease activity"/>
    <property type="evidence" value="ECO:0007669"/>
    <property type="project" value="InterPro"/>
</dbReference>
<proteinExistence type="predicted"/>
<comment type="caution">
    <text evidence="2">The sequence shown here is derived from an EMBL/GenBank/DDBJ whole genome shotgun (WGS) entry which is preliminary data.</text>
</comment>
<feature type="domain" description="RNase H type-1" evidence="1">
    <location>
        <begin position="210"/>
        <end position="298"/>
    </location>
</feature>
<name>A0A8J5YGQ6_9ROSI</name>
<dbReference type="CDD" id="cd06222">
    <property type="entry name" value="RNase_H_like"/>
    <property type="match status" value="1"/>
</dbReference>
<sequence length="305" mass="33768">MPLYPSPAKDTVDKASFTWRSIAATASVLKSGFGWQVGCGDLLEIFGIGKVDDGIRVESGKSMAKILEKKFATYQSGMRITETKCKLDLALTSLFGERLGNLTPSLRLAFSLRECGADYETLIHALKDCLSSKATLMLGGLDSSVISKEYDRCIDWLEDLMRVLDKKAMVDFTTILWNCWNSRNNLVFNGKEEEPKDIWSKASGGGGFKDGQLSAEEAEWHAFDESIKIACCLNIKGDVLFESDCARLVNKINGQNKDLTIIGERIKDSLKAFVHFLSATCVWTSRHCNTVADFICKKMCAGACY</sequence>
<evidence type="ECO:0000313" key="3">
    <source>
        <dbReference type="Proteomes" id="UP000701853"/>
    </source>
</evidence>
<accession>A0A8J5YGQ6</accession>
<dbReference type="InterPro" id="IPR002156">
    <property type="entry name" value="RNaseH_domain"/>
</dbReference>
<evidence type="ECO:0000313" key="2">
    <source>
        <dbReference type="EMBL" id="KAG8483103.1"/>
    </source>
</evidence>
<dbReference type="GO" id="GO:0003676">
    <property type="term" value="F:nucleic acid binding"/>
    <property type="evidence" value="ECO:0007669"/>
    <property type="project" value="InterPro"/>
</dbReference>